<feature type="region of interest" description="Disordered" evidence="2">
    <location>
        <begin position="589"/>
        <end position="621"/>
    </location>
</feature>
<gene>
    <name evidence="3" type="ORF">F1559_000501</name>
</gene>
<evidence type="ECO:0000313" key="4">
    <source>
        <dbReference type="Proteomes" id="UP000530660"/>
    </source>
</evidence>
<dbReference type="Proteomes" id="UP000530660">
    <property type="component" value="Unassembled WGS sequence"/>
</dbReference>
<reference evidence="3 4" key="1">
    <citation type="journal article" date="2020" name="J. Phycol.">
        <title>Comparative genome analysis reveals Cyanidiococcus gen. nov., a new extremophilic red algal genus sister to Cyanidioschyzon (Cyanidioschyzonaceae, Rhodophyta).</title>
        <authorList>
            <person name="Liu S.-L."/>
            <person name="Chiang Y.-R."/>
            <person name="Yoon H.S."/>
            <person name="Fu H.-Y."/>
        </authorList>
    </citation>
    <scope>NUCLEOTIDE SEQUENCE [LARGE SCALE GENOMIC DNA]</scope>
    <source>
        <strain evidence="3 4">THAL066</strain>
    </source>
</reference>
<feature type="region of interest" description="Disordered" evidence="2">
    <location>
        <begin position="43"/>
        <end position="76"/>
    </location>
</feature>
<name>A0A7J7IG78_9RHOD</name>
<organism evidence="3 4">
    <name type="scientific">Cyanidiococcus yangmingshanensis</name>
    <dbReference type="NCBI Taxonomy" id="2690220"/>
    <lineage>
        <taxon>Eukaryota</taxon>
        <taxon>Rhodophyta</taxon>
        <taxon>Bangiophyceae</taxon>
        <taxon>Cyanidiales</taxon>
        <taxon>Cyanidiaceae</taxon>
        <taxon>Cyanidiococcus</taxon>
    </lineage>
</organism>
<dbReference type="EMBL" id="VWRR01000011">
    <property type="protein sequence ID" value="KAF6002105.1"/>
    <property type="molecule type" value="Genomic_DNA"/>
</dbReference>
<feature type="compositionally biased region" description="Polar residues" evidence="2">
    <location>
        <begin position="592"/>
        <end position="618"/>
    </location>
</feature>
<keyword evidence="4" id="KW-1185">Reference proteome</keyword>
<evidence type="ECO:0000313" key="3">
    <source>
        <dbReference type="EMBL" id="KAF6002105.1"/>
    </source>
</evidence>
<evidence type="ECO:0000256" key="2">
    <source>
        <dbReference type="SAM" id="MobiDB-lite"/>
    </source>
</evidence>
<protein>
    <submittedName>
        <fullName evidence="3">Uncharacterized protein</fullName>
    </submittedName>
</protein>
<dbReference type="OrthoDB" id="10679192at2759"/>
<proteinExistence type="predicted"/>
<keyword evidence="1" id="KW-0175">Coiled coil</keyword>
<dbReference type="AlphaFoldDB" id="A0A7J7IG78"/>
<evidence type="ECO:0000256" key="1">
    <source>
        <dbReference type="SAM" id="Coils"/>
    </source>
</evidence>
<feature type="coiled-coil region" evidence="1">
    <location>
        <begin position="306"/>
        <end position="333"/>
    </location>
</feature>
<comment type="caution">
    <text evidence="3">The sequence shown here is derived from an EMBL/GenBank/DDBJ whole genome shotgun (WGS) entry which is preliminary data.</text>
</comment>
<sequence>MQRAPSGQPLVQSMGASVIEACTEWEAELLRRQQALIRREDLALEPKVVASRGEPSPQPVRQRRPTNESPATLRRGRSFELAGKGTRETLWAAFPAEAPASEVGPLLPPEDETDLSETRLGGSASLVSGDVVRGGALSNEWYPAGPQLVFTRPVKENIPPSATVLPGASGASPRRNSNQEAVRAPLVAVDPEPSSRKSYRGVLANVAGASRADHARDSSDRTDYAPLEAVSALSSNTRRANVCRDLNQDDVRNPSEQAASLQTNECHAKIAGPRSALGDRVHLSPSSPTRAVPQTICLALEWHTLHRQMQHELSSLELEIEQARSDRERLARDALAIVSGCRQWWLHLESETRALAQARADLERDAQIFREFTTSMQRHAVRTMQQLEERFHRCVDVWQQELTRRSSGPFPGDQAQLFQNGQLAAASMQLKSNAYNDRLTAGMAPSTAPDAPRVPDIVSTAGRDAGSWNLSEQHELPDAEQRWMRRFVWLQQELLGLRQQLAEDSSDMQRQAPVTASTTLRSSTARRSCIQASSLTPHGCIGITEITDRGDRVTPEANMFDGAPTTGNEYRSLRSMQDQHERCRNSKRGLSPVTNAVSEPVQISSSWPSQRGTQSATTADLGAATARTAVAGQSQAPSSSVHWSLAGRDNGIGTAMARDSTAKDTVNRGDISTVEGRPPDALAVSPWMTTKSIGRHRDPIPEAAPTGIFSVAGTDRDQLTTHDVESAIESPHRRLRQLRHYVDLLRQRTTDPKRQAQLATLHALLNGLEDPSRSQALALDHISAYIASLVAASPTTDTSLVNADR</sequence>
<accession>A0A7J7IG78</accession>